<comment type="caution">
    <text evidence="2">The sequence shown here is derived from an EMBL/GenBank/DDBJ whole genome shotgun (WGS) entry which is preliminary data.</text>
</comment>
<reference evidence="2 3" key="1">
    <citation type="journal article" date="2020" name="G3 (Bethesda)">
        <title>Improved Reference Genome for Cyclotella cryptica CCMP332, a Model for Cell Wall Morphogenesis, Salinity Adaptation, and Lipid Production in Diatoms (Bacillariophyta).</title>
        <authorList>
            <person name="Roberts W.R."/>
            <person name="Downey K.M."/>
            <person name="Ruck E.C."/>
            <person name="Traller J.C."/>
            <person name="Alverson A.J."/>
        </authorList>
    </citation>
    <scope>NUCLEOTIDE SEQUENCE [LARGE SCALE GENOMIC DNA]</scope>
    <source>
        <strain evidence="2 3">CCMP332</strain>
    </source>
</reference>
<accession>A0ABD3PTH3</accession>
<dbReference type="Gene3D" id="3.40.50.10300">
    <property type="entry name" value="CoaB-like"/>
    <property type="match status" value="1"/>
</dbReference>
<sequence length="512" mass="57068">MGSTNTLDDRLLHRLQNFTTRHTSHHRPVALVTSGGTAADLELNAVRFIDNFSTGLRGACAVEQFLKRGYAVVHLKRLGSVSPFGRIVEDVVSSGDGGRITFESLGELFDCDGRQDASGSGIDLDFDDAEFPPHNTSPGDNKRQDGGGKSTDPWLYSSENSQENDQDFDGTHRSSYSKSKRRYGELSLNPRLTHSHVLQTTLRSYKNIVQQGLLITITFRTVDEYLQKLQECCEALKTCDSLGLVYLACAVSDFYIPVEKRAVHKIQSRDYGLTSSEQSGANNHVGEDNTLTLTLYPVPKVIPTLRKEWCPSAFVISFKLETDASILRQKSVLAMERNGVHLVIGNELKTRYEKVFILSRAEVAHVINQTMGDDESSLTSKSHTHDTNDFPGDYKLTEVTNSNATNNTSNGSVDALEDATIEHVVRHHFYYISTQVDENNPNLSSVELFVRTASEANKQHQSRLQASYRQLQREKLKARMLELAWNITGSALGMAISYGIARMLQQRQQLAG</sequence>
<dbReference type="PANTHER" id="PTHR12290">
    <property type="entry name" value="CORNICHON-RELATED"/>
    <property type="match status" value="1"/>
</dbReference>
<protein>
    <recommendedName>
        <fullName evidence="4">DNA/pantothenate metabolism flavoprotein C-terminal domain-containing protein</fullName>
    </recommendedName>
</protein>
<gene>
    <name evidence="2" type="ORF">HJC23_012062</name>
</gene>
<keyword evidence="3" id="KW-1185">Reference proteome</keyword>
<evidence type="ECO:0000313" key="3">
    <source>
        <dbReference type="Proteomes" id="UP001516023"/>
    </source>
</evidence>
<name>A0ABD3PTH3_9STRA</name>
<dbReference type="InterPro" id="IPR035929">
    <property type="entry name" value="CoaB-like_sf"/>
</dbReference>
<evidence type="ECO:0000313" key="2">
    <source>
        <dbReference type="EMBL" id="KAL3791077.1"/>
    </source>
</evidence>
<dbReference type="SUPFAM" id="SSF102645">
    <property type="entry name" value="CoaB-like"/>
    <property type="match status" value="2"/>
</dbReference>
<dbReference type="AlphaFoldDB" id="A0ABD3PTH3"/>
<dbReference type="EMBL" id="JABMIG020000118">
    <property type="protein sequence ID" value="KAL3791077.1"/>
    <property type="molecule type" value="Genomic_DNA"/>
</dbReference>
<dbReference type="Proteomes" id="UP001516023">
    <property type="component" value="Unassembled WGS sequence"/>
</dbReference>
<proteinExistence type="predicted"/>
<organism evidence="2 3">
    <name type="scientific">Cyclotella cryptica</name>
    <dbReference type="NCBI Taxonomy" id="29204"/>
    <lineage>
        <taxon>Eukaryota</taxon>
        <taxon>Sar</taxon>
        <taxon>Stramenopiles</taxon>
        <taxon>Ochrophyta</taxon>
        <taxon>Bacillariophyta</taxon>
        <taxon>Coscinodiscophyceae</taxon>
        <taxon>Thalassiosirophycidae</taxon>
        <taxon>Stephanodiscales</taxon>
        <taxon>Stephanodiscaceae</taxon>
        <taxon>Cyclotella</taxon>
    </lineage>
</organism>
<feature type="region of interest" description="Disordered" evidence="1">
    <location>
        <begin position="122"/>
        <end position="182"/>
    </location>
</feature>
<evidence type="ECO:0008006" key="4">
    <source>
        <dbReference type="Google" id="ProtNLM"/>
    </source>
</evidence>
<evidence type="ECO:0000256" key="1">
    <source>
        <dbReference type="SAM" id="MobiDB-lite"/>
    </source>
</evidence>